<dbReference type="Proteomes" id="UP000253744">
    <property type="component" value="Plasmid pDrdI"/>
</dbReference>
<evidence type="ECO:0000313" key="2">
    <source>
        <dbReference type="Proteomes" id="UP000253744"/>
    </source>
</evidence>
<sequence>MTKHLTTLSTEGEVPRTLHIDAGWDRPCGHFYLNVEDLAAPEDERLVYASIYDPALFAAGRGSFFGGLTLEELTSKAQALGLTLPPAMVDAMNEDARLDRGNAVTIW</sequence>
<dbReference type="RefSeq" id="WP_114673307.1">
    <property type="nucleotide sequence ID" value="NZ_CP031163.1"/>
</dbReference>
<keyword evidence="1" id="KW-0614">Plasmid</keyword>
<accession>A0A345ILT0</accession>
<dbReference type="EMBL" id="CP031163">
    <property type="protein sequence ID" value="AXH00653.1"/>
    <property type="molecule type" value="Genomic_DNA"/>
</dbReference>
<protein>
    <submittedName>
        <fullName evidence="1">Uncharacterized protein</fullName>
    </submittedName>
</protein>
<organism evidence="1 2">
    <name type="scientific">Deinococcus wulumuqiensis</name>
    <dbReference type="NCBI Taxonomy" id="980427"/>
    <lineage>
        <taxon>Bacteria</taxon>
        <taxon>Thermotogati</taxon>
        <taxon>Deinococcota</taxon>
        <taxon>Deinococci</taxon>
        <taxon>Deinococcales</taxon>
        <taxon>Deinococcaceae</taxon>
        <taxon>Deinococcus</taxon>
    </lineage>
</organism>
<gene>
    <name evidence="1" type="ORF">DVJ83_15975</name>
</gene>
<name>A0A345ILT0_9DEIO</name>
<reference evidence="1 2" key="1">
    <citation type="submission" date="2018-07" db="EMBL/GenBank/DDBJ databases">
        <title>Complete Genome and Methylome Analysis of Deinococcus wulumuqiensis NEB 479.</title>
        <authorList>
            <person name="Fomenkov A."/>
            <person name="Luyten Y."/>
            <person name="Vincze T."/>
            <person name="Anton B.P."/>
            <person name="Clark T."/>
            <person name="Roberts R.J."/>
            <person name="Morgan R.D."/>
        </authorList>
    </citation>
    <scope>NUCLEOTIDE SEQUENCE [LARGE SCALE GENOMIC DNA]</scope>
    <source>
        <strain evidence="1 2">NEB 479</strain>
        <plasmid evidence="2">Plasmid pdrdi</plasmid>
    </source>
</reference>
<evidence type="ECO:0000313" key="1">
    <source>
        <dbReference type="EMBL" id="AXH00653.1"/>
    </source>
</evidence>
<dbReference type="AlphaFoldDB" id="A0A345ILT0"/>
<geneLocation type="plasmid" evidence="2">
    <name>pdrdi</name>
</geneLocation>
<proteinExistence type="predicted"/>
<dbReference type="KEGG" id="dwu:DVJ83_15975"/>